<reference evidence="1 2" key="1">
    <citation type="journal article" date="2019" name="Commun. Biol.">
        <title>The bagworm genome reveals a unique fibroin gene that provides high tensile strength.</title>
        <authorList>
            <person name="Kono N."/>
            <person name="Nakamura H."/>
            <person name="Ohtoshi R."/>
            <person name="Tomita M."/>
            <person name="Numata K."/>
            <person name="Arakawa K."/>
        </authorList>
    </citation>
    <scope>NUCLEOTIDE SEQUENCE [LARGE SCALE GENOMIC DNA]</scope>
</reference>
<keyword evidence="2" id="KW-1185">Reference proteome</keyword>
<evidence type="ECO:0000313" key="2">
    <source>
        <dbReference type="Proteomes" id="UP000299102"/>
    </source>
</evidence>
<protein>
    <submittedName>
        <fullName evidence="1">Uncharacterized protein</fullName>
    </submittedName>
</protein>
<name>A0A4C1ZBZ9_EUMVA</name>
<dbReference type="Proteomes" id="UP000299102">
    <property type="component" value="Unassembled WGS sequence"/>
</dbReference>
<sequence length="103" mass="11228">MSLARVALWMPQGRPLGIGNHVEIQHGLNPLADARSAGGAPGCAGGSSVEVVLQDLELEKCVRVGVAEDWRRVRHHRPYVYFVECAFIPKAHFALFTDHAAKA</sequence>
<dbReference type="AlphaFoldDB" id="A0A4C1ZBZ9"/>
<proteinExistence type="predicted"/>
<gene>
    <name evidence="1" type="ORF">EVAR_65570_1</name>
</gene>
<evidence type="ECO:0000313" key="1">
    <source>
        <dbReference type="EMBL" id="GBP84644.1"/>
    </source>
</evidence>
<comment type="caution">
    <text evidence="1">The sequence shown here is derived from an EMBL/GenBank/DDBJ whole genome shotgun (WGS) entry which is preliminary data.</text>
</comment>
<organism evidence="1 2">
    <name type="scientific">Eumeta variegata</name>
    <name type="common">Bagworm moth</name>
    <name type="synonym">Eumeta japonica</name>
    <dbReference type="NCBI Taxonomy" id="151549"/>
    <lineage>
        <taxon>Eukaryota</taxon>
        <taxon>Metazoa</taxon>
        <taxon>Ecdysozoa</taxon>
        <taxon>Arthropoda</taxon>
        <taxon>Hexapoda</taxon>
        <taxon>Insecta</taxon>
        <taxon>Pterygota</taxon>
        <taxon>Neoptera</taxon>
        <taxon>Endopterygota</taxon>
        <taxon>Lepidoptera</taxon>
        <taxon>Glossata</taxon>
        <taxon>Ditrysia</taxon>
        <taxon>Tineoidea</taxon>
        <taxon>Psychidae</taxon>
        <taxon>Oiketicinae</taxon>
        <taxon>Eumeta</taxon>
    </lineage>
</organism>
<dbReference type="EMBL" id="BGZK01001691">
    <property type="protein sequence ID" value="GBP84644.1"/>
    <property type="molecule type" value="Genomic_DNA"/>
</dbReference>
<accession>A0A4C1ZBZ9</accession>